<evidence type="ECO:0000256" key="1">
    <source>
        <dbReference type="ARBA" id="ARBA00000085"/>
    </source>
</evidence>
<dbReference type="Pfam" id="PF02518">
    <property type="entry name" value="HATPase_c"/>
    <property type="match status" value="1"/>
</dbReference>
<dbReference type="PANTHER" id="PTHR43047">
    <property type="entry name" value="TWO-COMPONENT HISTIDINE PROTEIN KINASE"/>
    <property type="match status" value="1"/>
</dbReference>
<evidence type="ECO:0000313" key="10">
    <source>
        <dbReference type="EMBL" id="RIX52827.1"/>
    </source>
</evidence>
<evidence type="ECO:0000256" key="4">
    <source>
        <dbReference type="ARBA" id="ARBA00022679"/>
    </source>
</evidence>
<comment type="caution">
    <text evidence="10">The sequence shown here is derived from an EMBL/GenBank/DDBJ whole genome shotgun (WGS) entry which is preliminary data.</text>
</comment>
<reference evidence="10 11" key="1">
    <citation type="submission" date="2018-09" db="EMBL/GenBank/DDBJ databases">
        <title>Paenibacillus aracenensis nov. sp. isolated from a cave in southern Spain.</title>
        <authorList>
            <person name="Jurado V."/>
            <person name="Gutierrez-Patricio S."/>
            <person name="Gonzalez-Pimentel J.L."/>
            <person name="Miller A.Z."/>
            <person name="Laiz L."/>
            <person name="Saiz-Jimenez C."/>
        </authorList>
    </citation>
    <scope>NUCLEOTIDE SEQUENCE [LARGE SCALE GENOMIC DNA]</scope>
    <source>
        <strain evidence="10 11">DSM 22867</strain>
    </source>
</reference>
<keyword evidence="3" id="KW-0597">Phosphoprotein</keyword>
<organism evidence="10 11">
    <name type="scientific">Paenibacillus nanensis</name>
    <dbReference type="NCBI Taxonomy" id="393251"/>
    <lineage>
        <taxon>Bacteria</taxon>
        <taxon>Bacillati</taxon>
        <taxon>Bacillota</taxon>
        <taxon>Bacilli</taxon>
        <taxon>Bacillales</taxon>
        <taxon>Paenibacillaceae</taxon>
        <taxon>Paenibacillus</taxon>
    </lineage>
</organism>
<dbReference type="PRINTS" id="PR00344">
    <property type="entry name" value="BCTRLSENSOR"/>
</dbReference>
<dbReference type="GO" id="GO:0000155">
    <property type="term" value="F:phosphorelay sensor kinase activity"/>
    <property type="evidence" value="ECO:0007669"/>
    <property type="project" value="InterPro"/>
</dbReference>
<dbReference type="InterPro" id="IPR004358">
    <property type="entry name" value="Sig_transdc_His_kin-like_C"/>
</dbReference>
<name>A0A3A1UWC5_9BACL</name>
<protein>
    <recommendedName>
        <fullName evidence="2">histidine kinase</fullName>
        <ecNumber evidence="2">2.7.13.3</ecNumber>
    </recommendedName>
</protein>
<proteinExistence type="predicted"/>
<dbReference type="EC" id="2.7.13.3" evidence="2"/>
<dbReference type="Gene3D" id="3.30.565.10">
    <property type="entry name" value="Histidine kinase-like ATPase, C-terminal domain"/>
    <property type="match status" value="1"/>
</dbReference>
<dbReference type="SUPFAM" id="SSF55874">
    <property type="entry name" value="ATPase domain of HSP90 chaperone/DNA topoisomerase II/histidine kinase"/>
    <property type="match status" value="1"/>
</dbReference>
<dbReference type="SMART" id="SM00387">
    <property type="entry name" value="HATPase_c"/>
    <property type="match status" value="1"/>
</dbReference>
<keyword evidence="11" id="KW-1185">Reference proteome</keyword>
<keyword evidence="4" id="KW-0808">Transferase</keyword>
<dbReference type="Pfam" id="PF00512">
    <property type="entry name" value="HisKA"/>
    <property type="match status" value="1"/>
</dbReference>
<accession>A0A3A1UWC5</accession>
<dbReference type="AlphaFoldDB" id="A0A3A1UWC5"/>
<evidence type="ECO:0000256" key="8">
    <source>
        <dbReference type="ARBA" id="ARBA00023012"/>
    </source>
</evidence>
<comment type="catalytic activity">
    <reaction evidence="1">
        <text>ATP + protein L-histidine = ADP + protein N-phospho-L-histidine.</text>
        <dbReference type="EC" id="2.7.13.3"/>
    </reaction>
</comment>
<dbReference type="CDD" id="cd00082">
    <property type="entry name" value="HisKA"/>
    <property type="match status" value="1"/>
</dbReference>
<dbReference type="InterPro" id="IPR003594">
    <property type="entry name" value="HATPase_dom"/>
</dbReference>
<dbReference type="InterPro" id="IPR036890">
    <property type="entry name" value="HATPase_C_sf"/>
</dbReference>
<dbReference type="InterPro" id="IPR003661">
    <property type="entry name" value="HisK_dim/P_dom"/>
</dbReference>
<dbReference type="GO" id="GO:0005524">
    <property type="term" value="F:ATP binding"/>
    <property type="evidence" value="ECO:0007669"/>
    <property type="project" value="UniProtKB-KW"/>
</dbReference>
<keyword evidence="5" id="KW-0547">Nucleotide-binding</keyword>
<dbReference type="SMART" id="SM00388">
    <property type="entry name" value="HisKA"/>
    <property type="match status" value="1"/>
</dbReference>
<dbReference type="InterPro" id="IPR005467">
    <property type="entry name" value="His_kinase_dom"/>
</dbReference>
<evidence type="ECO:0000313" key="11">
    <source>
        <dbReference type="Proteomes" id="UP000266482"/>
    </source>
</evidence>
<dbReference type="Pfam" id="PF14417">
    <property type="entry name" value="MEDS"/>
    <property type="match status" value="1"/>
</dbReference>
<dbReference type="PANTHER" id="PTHR43047:SF72">
    <property type="entry name" value="OSMOSENSING HISTIDINE PROTEIN KINASE SLN1"/>
    <property type="match status" value="1"/>
</dbReference>
<dbReference type="SUPFAM" id="SSF47384">
    <property type="entry name" value="Homodimeric domain of signal transducing histidine kinase"/>
    <property type="match status" value="1"/>
</dbReference>
<evidence type="ECO:0000256" key="3">
    <source>
        <dbReference type="ARBA" id="ARBA00022553"/>
    </source>
</evidence>
<dbReference type="RefSeq" id="WP_119600035.1">
    <property type="nucleotide sequence ID" value="NZ_QXQA01000006.1"/>
</dbReference>
<evidence type="ECO:0000256" key="5">
    <source>
        <dbReference type="ARBA" id="ARBA00022741"/>
    </source>
</evidence>
<keyword evidence="7" id="KW-0067">ATP-binding</keyword>
<dbReference type="GO" id="GO:0005886">
    <property type="term" value="C:plasma membrane"/>
    <property type="evidence" value="ECO:0007669"/>
    <property type="project" value="TreeGrafter"/>
</dbReference>
<feature type="domain" description="Histidine kinase" evidence="9">
    <location>
        <begin position="228"/>
        <end position="442"/>
    </location>
</feature>
<sequence length="454" mass="52243">MMKCEGYPMPTKTIALMEQVDVTNGAHILYFYNDPEAYIKNAVSFLKIGLMHGDYVVLIDSSENYALIKEQLDHVLSLSDWERLQYIDHQRFYSEYGSLHVRNVIHNFNELFNPLLLKGRSIRSWGHVHWTDQEDIAEQLRLYEHQCELSIPEIQLLGVCIYDGKLVPAHIQNEMLRTHQYFMTDTTFTKSMLYEKSEETVILPSPAVHMEMKSEMDLYKQKLDFAHVVSHEVRNPLTVIRAYANLILKGNSNLREDDMSKLSKIIDYVDVIDHEMAHIINTEQMLTTDSLWERDLVKIKPLLQEVMTMMETKARTQAVHCSSEIDIRDDKVLYANAMGFKLIVSNLVSNAIKYSDEGGAVTVRAYIDNGFRLRVMDHGAGMTTEQLSKLFRKYEKMNVEKSGQGIGLFMVKKLIDHFEGKIDIRSKENEGTEVDVFLPLAEPSFLAGKLSSNA</sequence>
<keyword evidence="6" id="KW-0418">Kinase</keyword>
<gene>
    <name evidence="10" type="ORF">D3P08_12560</name>
</gene>
<dbReference type="OrthoDB" id="9815750at2"/>
<evidence type="ECO:0000256" key="2">
    <source>
        <dbReference type="ARBA" id="ARBA00012438"/>
    </source>
</evidence>
<keyword evidence="8" id="KW-0902">Two-component regulatory system</keyword>
<dbReference type="InterPro" id="IPR036097">
    <property type="entry name" value="HisK_dim/P_sf"/>
</dbReference>
<dbReference type="EMBL" id="QXQA01000006">
    <property type="protein sequence ID" value="RIX52827.1"/>
    <property type="molecule type" value="Genomic_DNA"/>
</dbReference>
<evidence type="ECO:0000256" key="6">
    <source>
        <dbReference type="ARBA" id="ARBA00022777"/>
    </source>
</evidence>
<evidence type="ECO:0000256" key="7">
    <source>
        <dbReference type="ARBA" id="ARBA00022840"/>
    </source>
</evidence>
<dbReference type="PROSITE" id="PS50109">
    <property type="entry name" value="HIS_KIN"/>
    <property type="match status" value="1"/>
</dbReference>
<dbReference type="InterPro" id="IPR025847">
    <property type="entry name" value="MEDS_domain"/>
</dbReference>
<dbReference type="Gene3D" id="1.10.287.130">
    <property type="match status" value="1"/>
</dbReference>
<evidence type="ECO:0000259" key="9">
    <source>
        <dbReference type="PROSITE" id="PS50109"/>
    </source>
</evidence>
<dbReference type="GO" id="GO:0009927">
    <property type="term" value="F:histidine phosphotransfer kinase activity"/>
    <property type="evidence" value="ECO:0007669"/>
    <property type="project" value="TreeGrafter"/>
</dbReference>
<dbReference type="Proteomes" id="UP000266482">
    <property type="component" value="Unassembled WGS sequence"/>
</dbReference>